<evidence type="ECO:0000256" key="1">
    <source>
        <dbReference type="SAM" id="MobiDB-lite"/>
    </source>
</evidence>
<reference evidence="2" key="1">
    <citation type="submission" date="2020-11" db="EMBL/GenBank/DDBJ databases">
        <authorList>
            <consortium name="DOE Joint Genome Institute"/>
            <person name="Ahrendt S."/>
            <person name="Riley R."/>
            <person name="Andreopoulos W."/>
            <person name="Labutti K."/>
            <person name="Pangilinan J."/>
            <person name="Ruiz-Duenas F.J."/>
            <person name="Barrasa J.M."/>
            <person name="Sanchez-Garcia M."/>
            <person name="Camarero S."/>
            <person name="Miyauchi S."/>
            <person name="Serrano A."/>
            <person name="Linde D."/>
            <person name="Babiker R."/>
            <person name="Drula E."/>
            <person name="Ayuso-Fernandez I."/>
            <person name="Pacheco R."/>
            <person name="Padilla G."/>
            <person name="Ferreira P."/>
            <person name="Barriuso J."/>
            <person name="Kellner H."/>
            <person name="Castanera R."/>
            <person name="Alfaro M."/>
            <person name="Ramirez L."/>
            <person name="Pisabarro A.G."/>
            <person name="Kuo A."/>
            <person name="Tritt A."/>
            <person name="Lipzen A."/>
            <person name="He G."/>
            <person name="Yan M."/>
            <person name="Ng V."/>
            <person name="Cullen D."/>
            <person name="Martin F."/>
            <person name="Rosso M.-N."/>
            <person name="Henrissat B."/>
            <person name="Hibbett D."/>
            <person name="Martinez A.T."/>
            <person name="Grigoriev I.V."/>
        </authorList>
    </citation>
    <scope>NUCLEOTIDE SEQUENCE</scope>
    <source>
        <strain evidence="2">AH 40177</strain>
    </source>
</reference>
<evidence type="ECO:0000313" key="3">
    <source>
        <dbReference type="Proteomes" id="UP000772434"/>
    </source>
</evidence>
<dbReference type="EMBL" id="JADNRY010000034">
    <property type="protein sequence ID" value="KAF9071161.1"/>
    <property type="molecule type" value="Genomic_DNA"/>
</dbReference>
<feature type="compositionally biased region" description="Basic and acidic residues" evidence="1">
    <location>
        <begin position="322"/>
        <end position="332"/>
    </location>
</feature>
<comment type="caution">
    <text evidence="2">The sequence shown here is derived from an EMBL/GenBank/DDBJ whole genome shotgun (WGS) entry which is preliminary data.</text>
</comment>
<dbReference type="OrthoDB" id="3253416at2759"/>
<proteinExistence type="predicted"/>
<name>A0A9P5U9M1_9AGAR</name>
<organism evidence="2 3">
    <name type="scientific">Rhodocollybia butyracea</name>
    <dbReference type="NCBI Taxonomy" id="206335"/>
    <lineage>
        <taxon>Eukaryota</taxon>
        <taxon>Fungi</taxon>
        <taxon>Dikarya</taxon>
        <taxon>Basidiomycota</taxon>
        <taxon>Agaricomycotina</taxon>
        <taxon>Agaricomycetes</taxon>
        <taxon>Agaricomycetidae</taxon>
        <taxon>Agaricales</taxon>
        <taxon>Marasmiineae</taxon>
        <taxon>Omphalotaceae</taxon>
        <taxon>Rhodocollybia</taxon>
    </lineage>
</organism>
<evidence type="ECO:0000313" key="2">
    <source>
        <dbReference type="EMBL" id="KAF9071161.1"/>
    </source>
</evidence>
<keyword evidence="3" id="KW-1185">Reference proteome</keyword>
<sequence>MNEAKAAKQALALLVKQDVIRLLEDHKERVASLANKHSVTLDYIKHLITTTSGLKHKRAPGQMQALVHIKAQEVNASLPVGSKLKAPALHKLVNLDDELLEISDEKLEQAKREVDEKRLLSACGARPNVVSAGKDYSSMSQLIQKEFDSLHLRTGAVGFGFLAPASSNDRGRPIWQLNTTMWIFLGNWRYGQAQKTHSQCSSIIASGLRYTLNNKTVKMNYSNYHQAIVEKFHVRLIGLPNLATFKDVNGPIKPFDIKDLPTLEALHAVLESGTCLWARMSQDDITEHSEWMKTQVIEERSVRSNKGRKRGPRPQAVENSDGENKDRSQDLS</sequence>
<gene>
    <name evidence="2" type="ORF">BDP27DRAFT_1361955</name>
</gene>
<feature type="compositionally biased region" description="Basic residues" evidence="1">
    <location>
        <begin position="303"/>
        <end position="312"/>
    </location>
</feature>
<feature type="region of interest" description="Disordered" evidence="1">
    <location>
        <begin position="296"/>
        <end position="332"/>
    </location>
</feature>
<dbReference type="Proteomes" id="UP000772434">
    <property type="component" value="Unassembled WGS sequence"/>
</dbReference>
<dbReference type="AlphaFoldDB" id="A0A9P5U9M1"/>
<protein>
    <submittedName>
        <fullName evidence="2">Uncharacterized protein</fullName>
    </submittedName>
</protein>
<accession>A0A9P5U9M1</accession>